<accession>A0A1E5PIQ2</accession>
<dbReference type="OrthoDB" id="4310518at2"/>
<dbReference type="Proteomes" id="UP000095759">
    <property type="component" value="Unassembled WGS sequence"/>
</dbReference>
<evidence type="ECO:0000313" key="2">
    <source>
        <dbReference type="Proteomes" id="UP000095759"/>
    </source>
</evidence>
<dbReference type="AlphaFoldDB" id="A0A1E5PIQ2"/>
<dbReference type="InterPro" id="IPR011335">
    <property type="entry name" value="Restrct_endonuc-II-like"/>
</dbReference>
<proteinExistence type="predicted"/>
<evidence type="ECO:0008006" key="3">
    <source>
        <dbReference type="Google" id="ProtNLM"/>
    </source>
</evidence>
<dbReference type="STRING" id="285458.BGM19_23965"/>
<evidence type="ECO:0000313" key="1">
    <source>
        <dbReference type="EMBL" id="OEJ29409.1"/>
    </source>
</evidence>
<name>A0A1E5PIQ2_9ACTN</name>
<gene>
    <name evidence="1" type="ORF">AS594_12845</name>
</gene>
<reference evidence="1 2" key="1">
    <citation type="submission" date="2016-08" db="EMBL/GenBank/DDBJ databases">
        <title>Complete genome sequence of Streptomyces agglomeratus strain 6-3-2, a novel anti-MRSA actinomycete isolated from Wuli of Tebit, China.</title>
        <authorList>
            <person name="Chen X."/>
        </authorList>
    </citation>
    <scope>NUCLEOTIDE SEQUENCE [LARGE SCALE GENOMIC DNA]</scope>
    <source>
        <strain evidence="1 2">6-3-2</strain>
    </source>
</reference>
<organism evidence="1 2">
    <name type="scientific">Streptomyces agglomeratus</name>
    <dbReference type="NCBI Taxonomy" id="285458"/>
    <lineage>
        <taxon>Bacteria</taxon>
        <taxon>Bacillati</taxon>
        <taxon>Actinomycetota</taxon>
        <taxon>Actinomycetes</taxon>
        <taxon>Kitasatosporales</taxon>
        <taxon>Streptomycetaceae</taxon>
        <taxon>Streptomyces</taxon>
    </lineage>
</organism>
<comment type="caution">
    <text evidence="1">The sequence shown here is derived from an EMBL/GenBank/DDBJ whole genome shotgun (WGS) entry which is preliminary data.</text>
</comment>
<protein>
    <recommendedName>
        <fullName evidence="3">DUF559 domain-containing protein</fullName>
    </recommendedName>
</protein>
<keyword evidence="2" id="KW-1185">Reference proteome</keyword>
<sequence>MIALTALARRQRGVLLTRQATDMGWTPARLHRALKRDGWTQVRHGSWAEPGLVVDRTVRLRALQLAHPRLVASHRTAAWVHGIELLLSGSTEEPGLELTTAANTSVALPPRSRVHRAALPEGATAYVSGIRVTTVTRTLADLLRSSSREEALVAVESAVSIRPPGTDPGVSRPAFTHLGAIAAALEAGPRRGLRTGRARLGLADRRSGSPAETVARLHIHEAGLHPEPQAQVRPLGGRRLSVDFLFRAEGVAVEIEGYAYHGDRAAHDRDVRRFNDLALCQLIRRTLRFTAMDVYRRPEAMIEDIRRALTLARG</sequence>
<dbReference type="SUPFAM" id="SSF52980">
    <property type="entry name" value="Restriction endonuclease-like"/>
    <property type="match status" value="1"/>
</dbReference>
<dbReference type="EMBL" id="MEHJ01000001">
    <property type="protein sequence ID" value="OEJ29409.1"/>
    <property type="molecule type" value="Genomic_DNA"/>
</dbReference>